<name>A0A2N8UD55_9BASI</name>
<evidence type="ECO:0000313" key="2">
    <source>
        <dbReference type="EMBL" id="SJX62658.1"/>
    </source>
</evidence>
<evidence type="ECO:0008006" key="4">
    <source>
        <dbReference type="Google" id="ProtNLM"/>
    </source>
</evidence>
<feature type="signal peptide" evidence="1">
    <location>
        <begin position="1"/>
        <end position="19"/>
    </location>
</feature>
<proteinExistence type="predicted"/>
<keyword evidence="1" id="KW-0732">Signal</keyword>
<gene>
    <name evidence="2" type="ORF">SRS1_16555</name>
</gene>
<protein>
    <recommendedName>
        <fullName evidence="4">Effector family protein Eff1</fullName>
    </recommendedName>
</protein>
<reference evidence="2 3" key="1">
    <citation type="submission" date="2017-02" db="EMBL/GenBank/DDBJ databases">
        <authorList>
            <person name="Peterson S.W."/>
        </authorList>
    </citation>
    <scope>NUCLEOTIDE SEQUENCE [LARGE SCALE GENOMIC DNA]</scope>
    <source>
        <strain evidence="2 3">SRS1_H2-8</strain>
    </source>
</reference>
<sequence length="174" mass="19762">MISVIRLIAILAFASLGVAVWPFQVDEEDNHFRNEHHQFIKSTFPPHMQEAAASVGIYDHYPHLRPAHRNRPNEPPSDGNLEELAWKFSHTDDHGPIRVSSALLGPYVYVTTKIPGDSMLGRQLGLGVNLHDEHGNLILRDLYAFWRIGADQSHDLLSLHMWPRGGNTPQITHW</sequence>
<organism evidence="2 3">
    <name type="scientific">Sporisorium reilianum f. sp. reilianum</name>
    <dbReference type="NCBI Taxonomy" id="72559"/>
    <lineage>
        <taxon>Eukaryota</taxon>
        <taxon>Fungi</taxon>
        <taxon>Dikarya</taxon>
        <taxon>Basidiomycota</taxon>
        <taxon>Ustilaginomycotina</taxon>
        <taxon>Ustilaginomycetes</taxon>
        <taxon>Ustilaginales</taxon>
        <taxon>Ustilaginaceae</taxon>
        <taxon>Sporisorium</taxon>
    </lineage>
</organism>
<dbReference type="Proteomes" id="UP000239563">
    <property type="component" value="Chromosome V"/>
</dbReference>
<feature type="chain" id="PRO_5014614708" description="Effector family protein Eff1" evidence="1">
    <location>
        <begin position="20"/>
        <end position="174"/>
    </location>
</feature>
<accession>A0A2N8UD55</accession>
<evidence type="ECO:0000256" key="1">
    <source>
        <dbReference type="SAM" id="SignalP"/>
    </source>
</evidence>
<dbReference type="EMBL" id="LT795058">
    <property type="protein sequence ID" value="SJX62658.1"/>
    <property type="molecule type" value="Genomic_DNA"/>
</dbReference>
<evidence type="ECO:0000313" key="3">
    <source>
        <dbReference type="Proteomes" id="UP000239563"/>
    </source>
</evidence>
<dbReference type="AlphaFoldDB" id="A0A2N8UD55"/>